<accession>H7EKG8</accession>
<feature type="chain" id="PRO_5003609770" evidence="3">
    <location>
        <begin position="21"/>
        <end position="880"/>
    </location>
</feature>
<reference evidence="4 5" key="1">
    <citation type="submission" date="2011-09" db="EMBL/GenBank/DDBJ databases">
        <title>The draft genome of Treponema saccharophilum DSM 2985.</title>
        <authorList>
            <consortium name="US DOE Joint Genome Institute (JGI-PGF)"/>
            <person name="Lucas S."/>
            <person name="Copeland A."/>
            <person name="Lapidus A."/>
            <person name="Glavina del Rio T."/>
            <person name="Dalin E."/>
            <person name="Tice H."/>
            <person name="Bruce D."/>
            <person name="Goodwin L."/>
            <person name="Pitluck S."/>
            <person name="Peters L."/>
            <person name="Kyrpides N."/>
            <person name="Mavromatis K."/>
            <person name="Ivanova N."/>
            <person name="Markowitz V."/>
            <person name="Cheng J.-F."/>
            <person name="Hugenholtz P."/>
            <person name="Woyke T."/>
            <person name="Wu D."/>
            <person name="Gronow S."/>
            <person name="Wellnitz S."/>
            <person name="Brambilla E."/>
            <person name="Klenk H.-P."/>
            <person name="Eisen J.A."/>
        </authorList>
    </citation>
    <scope>NUCLEOTIDE SEQUENCE [LARGE SCALE GENOMIC DNA]</scope>
    <source>
        <strain evidence="4 5">DSM 2985</strain>
    </source>
</reference>
<keyword evidence="5" id="KW-1185">Reference proteome</keyword>
<gene>
    <name evidence="4" type="ORF">TresaDRAFT_1625</name>
</gene>
<dbReference type="RefSeq" id="WP_002704090.1">
    <property type="nucleotide sequence ID" value="NZ_AGRW01000045.1"/>
</dbReference>
<feature type="compositionally biased region" description="Basic and acidic residues" evidence="1">
    <location>
        <begin position="266"/>
        <end position="297"/>
    </location>
</feature>
<evidence type="ECO:0000256" key="3">
    <source>
        <dbReference type="SAM" id="SignalP"/>
    </source>
</evidence>
<evidence type="ECO:0000256" key="1">
    <source>
        <dbReference type="SAM" id="MobiDB-lite"/>
    </source>
</evidence>
<dbReference type="STRING" id="907348.TresaDRAFT_1625"/>
<keyword evidence="3" id="KW-0732">Signal</keyword>
<dbReference type="PATRIC" id="fig|907348.3.peg.1385"/>
<comment type="caution">
    <text evidence="4">The sequence shown here is derived from an EMBL/GenBank/DDBJ whole genome shotgun (WGS) entry which is preliminary data.</text>
</comment>
<keyword evidence="2" id="KW-0812">Transmembrane</keyword>
<feature type="transmembrane region" description="Helical" evidence="2">
    <location>
        <begin position="626"/>
        <end position="645"/>
    </location>
</feature>
<keyword evidence="2" id="KW-1133">Transmembrane helix</keyword>
<dbReference type="EMBL" id="AGRW01000045">
    <property type="protein sequence ID" value="EIC01873.1"/>
    <property type="molecule type" value="Genomic_DNA"/>
</dbReference>
<sequence length="880" mass="98935">MKKLLVVFALSIMIVQSVFGQSALYNGKGGEGRVVLLDEPVMVNGLKNGSDKWLTQSVKTDVLSDLSQYSAMKLLESEQQKNVLKLQKESESAMYDDNDMLELGRMVKAREYIKLTITRIEQKGQNLYGLQATIVNIETGTSEGGYNPKSYYSQTDFLTKAHGELSAGVLEQLGVELTETGKRLIAKANEVKATGGSSVKTQNIAVVSAKELKDAQDNLNAIDTELLRMQEKLADIENSSAFDLEKEAEKMRLENQKATLLQQQKSEQEHIARMKAESERRAREAEESKKRSAEQQQKIDEIASEIEAKSAELFAKANRNGVEEQVVTLEKQKAVYVSNQRRINDSIKAAEAGIEAERRNAIRERKAEPPRKADLNADGTLSENGRKALESALAEINEKYETMKSDSAKEITSSFSDMQDPLWTRIESDKEEIAKGSYIASTLDNKVILNFKDYDGTAQGWAYDIEMTFNAVTVFSSSGTLTYKDITGKEAPQFPDRDDKKYDEKVKAYNTFQDDIELFDSFFRTGVPFVTANIAYTIAAAPYNRPSEYDIKLDTLSFFNLQQNKETSKMKLKESKVYRYYPVTFIDWRTDKERNSDEKASAKVKKSLLSKAKFQNSMGRAFSEDGWVSTVIAVVAVIVGVIVFFCGGRWLGCLGTLLVFGLIIGGVQSCGKKLRQKAWENDNQLIKKEMLDRFQWKTYELFDDKDGCTISFLDNSKVQLTIKKNIYEGNYSVDSGTIYLSAGDSDPHAALRVINNLLVTGQGQYYDEIFFDNEDIIAKGNEEYLAGMTFKGKWNNQEDEHSCYDAEITFGKDGKAKIALSDGDNGEGAYMLNRSGTVALYNHRNKGKWVLFEIEQNGGEITSITLRAPNAYYGRNWTRK</sequence>
<dbReference type="Proteomes" id="UP000003571">
    <property type="component" value="Unassembled WGS sequence"/>
</dbReference>
<dbReference type="eggNOG" id="ENOG502ZICD">
    <property type="taxonomic scope" value="Bacteria"/>
</dbReference>
<evidence type="ECO:0000313" key="5">
    <source>
        <dbReference type="Proteomes" id="UP000003571"/>
    </source>
</evidence>
<dbReference type="AlphaFoldDB" id="H7EKG8"/>
<proteinExistence type="predicted"/>
<feature type="transmembrane region" description="Helical" evidence="2">
    <location>
        <begin position="650"/>
        <end position="667"/>
    </location>
</feature>
<feature type="region of interest" description="Disordered" evidence="1">
    <location>
        <begin position="262"/>
        <end position="297"/>
    </location>
</feature>
<protein>
    <submittedName>
        <fullName evidence="4">Uncharacterized protein</fullName>
    </submittedName>
</protein>
<evidence type="ECO:0000313" key="4">
    <source>
        <dbReference type="EMBL" id="EIC01873.1"/>
    </source>
</evidence>
<keyword evidence="2" id="KW-0472">Membrane</keyword>
<feature type="signal peptide" evidence="3">
    <location>
        <begin position="1"/>
        <end position="20"/>
    </location>
</feature>
<evidence type="ECO:0000256" key="2">
    <source>
        <dbReference type="SAM" id="Phobius"/>
    </source>
</evidence>
<organism evidence="4 5">
    <name type="scientific">Treponema saccharophilum DSM 2985</name>
    <dbReference type="NCBI Taxonomy" id="907348"/>
    <lineage>
        <taxon>Bacteria</taxon>
        <taxon>Pseudomonadati</taxon>
        <taxon>Spirochaetota</taxon>
        <taxon>Spirochaetia</taxon>
        <taxon>Spirochaetales</taxon>
        <taxon>Treponemataceae</taxon>
        <taxon>Treponema</taxon>
    </lineage>
</organism>
<name>H7EKG8_9SPIR</name>